<evidence type="ECO:0000313" key="4">
    <source>
        <dbReference type="Proteomes" id="UP000580910"/>
    </source>
</evidence>
<sequence length="197" mass="19876">MSRPPATPGARILGAAAALLVSISMLSGCGSKDAAAADPPASSGSSSSDSSPASPSPSVEPASGGLLDTATASVNAPQGWAVSTLVKNQTVDAVTDNGLSVVGLSVISTFGAEPSLQQMARLDIRTGSYTHGQVMPEAEVAGEPAFHVHGKATIGTTYDAYGLEHDGHTVTVVFKLHETLKNPQEIIDSVLATVALK</sequence>
<protein>
    <recommendedName>
        <fullName evidence="5">Lipoprotein LpqN</fullName>
    </recommendedName>
</protein>
<feature type="region of interest" description="Disordered" evidence="1">
    <location>
        <begin position="30"/>
        <end position="66"/>
    </location>
</feature>
<comment type="caution">
    <text evidence="3">The sequence shown here is derived from an EMBL/GenBank/DDBJ whole genome shotgun (WGS) entry which is preliminary data.</text>
</comment>
<evidence type="ECO:0000256" key="1">
    <source>
        <dbReference type="SAM" id="MobiDB-lite"/>
    </source>
</evidence>
<evidence type="ECO:0000256" key="2">
    <source>
        <dbReference type="SAM" id="SignalP"/>
    </source>
</evidence>
<name>A0A7W3PBD5_9ACTN</name>
<feature type="signal peptide" evidence="2">
    <location>
        <begin position="1"/>
        <end position="27"/>
    </location>
</feature>
<dbReference type="EMBL" id="JACGXA010000001">
    <property type="protein sequence ID" value="MBA8805334.1"/>
    <property type="molecule type" value="Genomic_DNA"/>
</dbReference>
<organism evidence="3 4">
    <name type="scientific">Nocardioides ginsengisegetis</name>
    <dbReference type="NCBI Taxonomy" id="661491"/>
    <lineage>
        <taxon>Bacteria</taxon>
        <taxon>Bacillati</taxon>
        <taxon>Actinomycetota</taxon>
        <taxon>Actinomycetes</taxon>
        <taxon>Propionibacteriales</taxon>
        <taxon>Nocardioidaceae</taxon>
        <taxon>Nocardioides</taxon>
    </lineage>
</organism>
<feature type="compositionally biased region" description="Low complexity" evidence="1">
    <location>
        <begin position="30"/>
        <end position="65"/>
    </location>
</feature>
<keyword evidence="4" id="KW-1185">Reference proteome</keyword>
<evidence type="ECO:0000313" key="3">
    <source>
        <dbReference type="EMBL" id="MBA8805334.1"/>
    </source>
</evidence>
<keyword evidence="2" id="KW-0732">Signal</keyword>
<dbReference type="RefSeq" id="WP_182541087.1">
    <property type="nucleotide sequence ID" value="NZ_JACGXA010000001.1"/>
</dbReference>
<dbReference type="Proteomes" id="UP000580910">
    <property type="component" value="Unassembled WGS sequence"/>
</dbReference>
<reference evidence="3 4" key="1">
    <citation type="submission" date="2020-07" db="EMBL/GenBank/DDBJ databases">
        <title>Sequencing the genomes of 1000 actinobacteria strains.</title>
        <authorList>
            <person name="Klenk H.-P."/>
        </authorList>
    </citation>
    <scope>NUCLEOTIDE SEQUENCE [LARGE SCALE GENOMIC DNA]</scope>
    <source>
        <strain evidence="3 4">DSM 21349</strain>
    </source>
</reference>
<gene>
    <name evidence="3" type="ORF">FB382_003625</name>
</gene>
<dbReference type="AlphaFoldDB" id="A0A7W3PBD5"/>
<feature type="chain" id="PRO_5039225077" description="Lipoprotein LpqN" evidence="2">
    <location>
        <begin position="28"/>
        <end position="197"/>
    </location>
</feature>
<evidence type="ECO:0008006" key="5">
    <source>
        <dbReference type="Google" id="ProtNLM"/>
    </source>
</evidence>
<dbReference type="PROSITE" id="PS51257">
    <property type="entry name" value="PROKAR_LIPOPROTEIN"/>
    <property type="match status" value="1"/>
</dbReference>
<accession>A0A7W3PBD5</accession>
<proteinExistence type="predicted"/>